<evidence type="ECO:0000256" key="3">
    <source>
        <dbReference type="ARBA" id="ARBA00022741"/>
    </source>
</evidence>
<dbReference type="PROSITE" id="PS00211">
    <property type="entry name" value="ABC_TRANSPORTER_1"/>
    <property type="match status" value="1"/>
</dbReference>
<dbReference type="Pfam" id="PF08352">
    <property type="entry name" value="oligo_HPY"/>
    <property type="match status" value="1"/>
</dbReference>
<dbReference type="PANTHER" id="PTHR43776">
    <property type="entry name" value="TRANSPORT ATP-BINDING PROTEIN"/>
    <property type="match status" value="1"/>
</dbReference>
<name>A0A1G6IU83_9BACL</name>
<feature type="domain" description="ABC transporter" evidence="5">
    <location>
        <begin position="7"/>
        <end position="257"/>
    </location>
</feature>
<dbReference type="InterPro" id="IPR050319">
    <property type="entry name" value="ABC_transp_ATP-bind"/>
</dbReference>
<dbReference type="GO" id="GO:0015833">
    <property type="term" value="P:peptide transport"/>
    <property type="evidence" value="ECO:0007669"/>
    <property type="project" value="InterPro"/>
</dbReference>
<evidence type="ECO:0000256" key="2">
    <source>
        <dbReference type="ARBA" id="ARBA00022448"/>
    </source>
</evidence>
<evidence type="ECO:0000313" key="7">
    <source>
        <dbReference type="Proteomes" id="UP000199387"/>
    </source>
</evidence>
<dbReference type="AlphaFoldDB" id="A0A1G6IU83"/>
<evidence type="ECO:0000256" key="4">
    <source>
        <dbReference type="ARBA" id="ARBA00022840"/>
    </source>
</evidence>
<comment type="similarity">
    <text evidence="1">Belongs to the ABC transporter superfamily.</text>
</comment>
<protein>
    <submittedName>
        <fullName evidence="6">Peptide/nickel transport system ATP-binding protein</fullName>
    </submittedName>
</protein>
<dbReference type="OrthoDB" id="9802264at2"/>
<dbReference type="InterPro" id="IPR003593">
    <property type="entry name" value="AAA+_ATPase"/>
</dbReference>
<dbReference type="InterPro" id="IPR013563">
    <property type="entry name" value="Oligopep_ABC_C"/>
</dbReference>
<reference evidence="6 7" key="1">
    <citation type="submission" date="2016-10" db="EMBL/GenBank/DDBJ databases">
        <authorList>
            <person name="de Groot N.N."/>
        </authorList>
    </citation>
    <scope>NUCLEOTIDE SEQUENCE [LARGE SCALE GENOMIC DNA]</scope>
    <source>
        <strain evidence="6 7">DSM 45514</strain>
    </source>
</reference>
<dbReference type="CDD" id="cd03257">
    <property type="entry name" value="ABC_NikE_OppD_transporters"/>
    <property type="match status" value="1"/>
</dbReference>
<gene>
    <name evidence="6" type="ORF">SAMN04488112_10351</name>
</gene>
<evidence type="ECO:0000259" key="5">
    <source>
        <dbReference type="PROSITE" id="PS50893"/>
    </source>
</evidence>
<dbReference type="SMART" id="SM00382">
    <property type="entry name" value="AAA"/>
    <property type="match status" value="1"/>
</dbReference>
<dbReference type="InterPro" id="IPR017871">
    <property type="entry name" value="ABC_transporter-like_CS"/>
</dbReference>
<dbReference type="InterPro" id="IPR027417">
    <property type="entry name" value="P-loop_NTPase"/>
</dbReference>
<dbReference type="RefSeq" id="WP_091566431.1">
    <property type="nucleotide sequence ID" value="NZ_FMZA01000003.1"/>
</dbReference>
<keyword evidence="4 6" id="KW-0067">ATP-binding</keyword>
<dbReference type="SUPFAM" id="SSF52540">
    <property type="entry name" value="P-loop containing nucleoside triphosphate hydrolases"/>
    <property type="match status" value="1"/>
</dbReference>
<dbReference type="InterPro" id="IPR003439">
    <property type="entry name" value="ABC_transporter-like_ATP-bd"/>
</dbReference>
<dbReference type="STRING" id="1236220.SAMN04488112_10351"/>
<keyword evidence="3" id="KW-0547">Nucleotide-binding</keyword>
<dbReference type="NCBIfam" id="NF008453">
    <property type="entry name" value="PRK11308.1"/>
    <property type="match status" value="1"/>
</dbReference>
<dbReference type="FunFam" id="3.40.50.300:FF:000016">
    <property type="entry name" value="Oligopeptide ABC transporter ATP-binding component"/>
    <property type="match status" value="1"/>
</dbReference>
<dbReference type="PROSITE" id="PS50893">
    <property type="entry name" value="ABC_TRANSPORTER_2"/>
    <property type="match status" value="1"/>
</dbReference>
<dbReference type="GO" id="GO:0016887">
    <property type="term" value="F:ATP hydrolysis activity"/>
    <property type="evidence" value="ECO:0007669"/>
    <property type="project" value="InterPro"/>
</dbReference>
<dbReference type="Pfam" id="PF00005">
    <property type="entry name" value="ABC_tran"/>
    <property type="match status" value="1"/>
</dbReference>
<proteinExistence type="inferred from homology"/>
<dbReference type="GO" id="GO:0005524">
    <property type="term" value="F:ATP binding"/>
    <property type="evidence" value="ECO:0007669"/>
    <property type="project" value="UniProtKB-KW"/>
</dbReference>
<dbReference type="GO" id="GO:0055085">
    <property type="term" value="P:transmembrane transport"/>
    <property type="evidence" value="ECO:0007669"/>
    <property type="project" value="UniProtKB-ARBA"/>
</dbReference>
<keyword evidence="2" id="KW-0813">Transport</keyword>
<accession>A0A1G6IU83</accession>
<evidence type="ECO:0000256" key="1">
    <source>
        <dbReference type="ARBA" id="ARBA00005417"/>
    </source>
</evidence>
<dbReference type="EMBL" id="FMZA01000003">
    <property type="protein sequence ID" value="SDC10059.1"/>
    <property type="molecule type" value="Genomic_DNA"/>
</dbReference>
<dbReference type="PANTHER" id="PTHR43776:SF7">
    <property type="entry name" value="D,D-DIPEPTIDE TRANSPORT ATP-BINDING PROTEIN DDPF-RELATED"/>
    <property type="match status" value="1"/>
</dbReference>
<dbReference type="Gene3D" id="3.40.50.300">
    <property type="entry name" value="P-loop containing nucleotide triphosphate hydrolases"/>
    <property type="match status" value="1"/>
</dbReference>
<evidence type="ECO:0000313" key="6">
    <source>
        <dbReference type="EMBL" id="SDC10059.1"/>
    </source>
</evidence>
<dbReference type="Proteomes" id="UP000199387">
    <property type="component" value="Unassembled WGS sequence"/>
</dbReference>
<keyword evidence="7" id="KW-1185">Reference proteome</keyword>
<organism evidence="6 7">
    <name type="scientific">Melghirimyces thermohalophilus</name>
    <dbReference type="NCBI Taxonomy" id="1236220"/>
    <lineage>
        <taxon>Bacteria</taxon>
        <taxon>Bacillati</taxon>
        <taxon>Bacillota</taxon>
        <taxon>Bacilli</taxon>
        <taxon>Bacillales</taxon>
        <taxon>Thermoactinomycetaceae</taxon>
        <taxon>Melghirimyces</taxon>
    </lineage>
</organism>
<dbReference type="NCBIfam" id="TIGR01727">
    <property type="entry name" value="oligo_HPY"/>
    <property type="match status" value="1"/>
</dbReference>
<sequence length="322" mass="36542">MAAPALVKLENLKKHYPRRSSWFRRSTGEVKAVDGISLELYAGETLGVVGESGCGKSTIGRTLIRLEKPTEGRIRFEGADITHLSSRKLKPYRRKMQMVFQDPFASLNPRQRIDDTLEEPLTIHQMLDKRARRERVWELLDEVGLDREHGERLPHEFSGGQRQRIGIARALALNPSLIVCDEPVSALDVSVQAQILKLLKSLQQKRGLSYFFISHDLGVVRHLCDRVLIMYLGQAMELASAFTLFREGQHPYTQALLSAIPRPVPGKKRERILLKGDLPSPSDPPSGCPFHTRCPEVRSVCRERRPEWKEIAPGHRIACHAR</sequence>